<reference evidence="2 4" key="2">
    <citation type="submission" date="2018-06" db="EMBL/GenBank/DDBJ databases">
        <authorList>
            <consortium name="Pathogen Informatics"/>
            <person name="Doyle S."/>
        </authorList>
    </citation>
    <scope>NUCLEOTIDE SEQUENCE [LARGE SCALE GENOMIC DNA]</scope>
    <source>
        <strain evidence="2 4">NCTC12438</strain>
    </source>
</reference>
<gene>
    <name evidence="1" type="ORF">Lcin_0849</name>
    <name evidence="2" type="ORF">NCTC12438_00198</name>
</gene>
<organism evidence="2 4">
    <name type="scientific">Legionella cincinnatiensis</name>
    <dbReference type="NCBI Taxonomy" id="28085"/>
    <lineage>
        <taxon>Bacteria</taxon>
        <taxon>Pseudomonadati</taxon>
        <taxon>Pseudomonadota</taxon>
        <taxon>Gammaproteobacteria</taxon>
        <taxon>Legionellales</taxon>
        <taxon>Legionellaceae</taxon>
        <taxon>Legionella</taxon>
    </lineage>
</organism>
<evidence type="ECO:0000313" key="4">
    <source>
        <dbReference type="Proteomes" id="UP000255316"/>
    </source>
</evidence>
<dbReference type="RefSeq" id="WP_058464059.1">
    <property type="nucleotide sequence ID" value="NZ_CAAAHQ010000017.1"/>
</dbReference>
<name>A0A378IEI8_9GAMM</name>
<evidence type="ECO:0000313" key="2">
    <source>
        <dbReference type="EMBL" id="STX33627.1"/>
    </source>
</evidence>
<dbReference type="AlphaFoldDB" id="A0A378IEI8"/>
<keyword evidence="3" id="KW-1185">Reference proteome</keyword>
<sequence length="68" mass="7790">MPSRSLSTKFETRAKALRQRYALPQPERIDRETGYLSELALSSGSYHSYTLNVITVNSYLDETQVFMA</sequence>
<dbReference type="EMBL" id="LNXX01000007">
    <property type="protein sequence ID" value="KTC92070.1"/>
    <property type="molecule type" value="Genomic_DNA"/>
</dbReference>
<accession>A0A378IEI8</accession>
<protein>
    <submittedName>
        <fullName evidence="2">Uncharacterized protein</fullName>
    </submittedName>
</protein>
<dbReference type="Proteomes" id="UP000054854">
    <property type="component" value="Unassembled WGS sequence"/>
</dbReference>
<evidence type="ECO:0000313" key="1">
    <source>
        <dbReference type="EMBL" id="KTC92070.1"/>
    </source>
</evidence>
<dbReference type="Proteomes" id="UP000255316">
    <property type="component" value="Unassembled WGS sequence"/>
</dbReference>
<evidence type="ECO:0000313" key="3">
    <source>
        <dbReference type="Proteomes" id="UP000054854"/>
    </source>
</evidence>
<dbReference type="EMBL" id="UGNX01000001">
    <property type="protein sequence ID" value="STX33627.1"/>
    <property type="molecule type" value="Genomic_DNA"/>
</dbReference>
<proteinExistence type="predicted"/>
<reference evidence="1 3" key="1">
    <citation type="submission" date="2015-11" db="EMBL/GenBank/DDBJ databases">
        <title>Genomic analysis of 38 Legionella species identifies large and diverse effector repertoires.</title>
        <authorList>
            <person name="Burstein D."/>
            <person name="Amaro F."/>
            <person name="Zusman T."/>
            <person name="Lifshitz Z."/>
            <person name="Cohen O."/>
            <person name="Gilbert J.A."/>
            <person name="Pupko T."/>
            <person name="Shuman H.A."/>
            <person name="Segal G."/>
        </authorList>
    </citation>
    <scope>NUCLEOTIDE SEQUENCE [LARGE SCALE GENOMIC DNA]</scope>
    <source>
        <strain evidence="1 3">CDC#72-OH-14</strain>
    </source>
</reference>